<accession>A0A8U0HU75</accession>
<dbReference type="PANTHER" id="PTHR35610:SF3">
    <property type="entry name" value="PROTEASOME ASSEMBLY CHAPERONE FAMILY PROTEIN"/>
    <property type="match status" value="1"/>
</dbReference>
<dbReference type="InterPro" id="IPR019151">
    <property type="entry name" value="Proteasome_assmbl_chaperone_2"/>
</dbReference>
<dbReference type="Proteomes" id="UP000830729">
    <property type="component" value="Chromosome"/>
</dbReference>
<dbReference type="Gene3D" id="3.40.50.10900">
    <property type="entry name" value="PAC-like subunit"/>
    <property type="match status" value="1"/>
</dbReference>
<dbReference type="GeneID" id="72187035"/>
<dbReference type="AlphaFoldDB" id="A0A8U0HU75"/>
<protein>
    <submittedName>
        <fullName evidence="1">PAC2 family protein</fullName>
    </submittedName>
</protein>
<evidence type="ECO:0000313" key="1">
    <source>
        <dbReference type="EMBL" id="UPV74321.1"/>
    </source>
</evidence>
<dbReference type="KEGG" id="halx:M0R89_17510"/>
<gene>
    <name evidence="1" type="ORF">M0R89_17510</name>
</gene>
<dbReference type="EMBL" id="CP096659">
    <property type="protein sequence ID" value="UPV74321.1"/>
    <property type="molecule type" value="Genomic_DNA"/>
</dbReference>
<proteinExistence type="predicted"/>
<keyword evidence="2" id="KW-1185">Reference proteome</keyword>
<organism evidence="1 2">
    <name type="scientific">Halorussus limi</name>
    <dbReference type="NCBI Taxonomy" id="2938695"/>
    <lineage>
        <taxon>Archaea</taxon>
        <taxon>Methanobacteriati</taxon>
        <taxon>Methanobacteriota</taxon>
        <taxon>Stenosarchaea group</taxon>
        <taxon>Halobacteria</taxon>
        <taxon>Halobacteriales</taxon>
        <taxon>Haladaptataceae</taxon>
        <taxon>Halorussus</taxon>
    </lineage>
</organism>
<dbReference type="RefSeq" id="WP_248650367.1">
    <property type="nucleotide sequence ID" value="NZ_CP096659.1"/>
</dbReference>
<reference evidence="1 2" key="1">
    <citation type="submission" date="2022-04" db="EMBL/GenBank/DDBJ databases">
        <title>Diverse halophilic archaea isolated from saline environments.</title>
        <authorList>
            <person name="Cui H.-L."/>
        </authorList>
    </citation>
    <scope>NUCLEOTIDE SEQUENCE [LARGE SCALE GENOMIC DNA]</scope>
    <source>
        <strain evidence="1 2">XZYJT49</strain>
    </source>
</reference>
<sequence>MSREPRSIGTSFEIDAHDLQETLVAGFSQSGLAGLTAVDYLVDHLDFEEVGHITADQLPAITPFENGQPRHHTRVFSHEGAGLSVLVGELFVPAWAAQQFGEAVLEWTEAEGIEEVTVLNGVTIPHAPEEHEVFYVATDDYRDRRLADVEIPAMGRGFLDGVNAELVARGMESDLRTATLVTPVHAQAPDVEAAIRLLDATQRVYDLDVDTGPLEEFAAEIQGYYEGLAERLSERADEGGPEDRMYM</sequence>
<name>A0A8U0HU75_9EURY</name>
<dbReference type="InterPro" id="IPR038389">
    <property type="entry name" value="PSMG2_sf"/>
</dbReference>
<dbReference type="PANTHER" id="PTHR35610">
    <property type="entry name" value="3-ISOPROPYLMALATE DEHYDRATASE-RELATED"/>
    <property type="match status" value="1"/>
</dbReference>
<dbReference type="Pfam" id="PF09754">
    <property type="entry name" value="PAC2"/>
    <property type="match status" value="1"/>
</dbReference>
<dbReference type="SUPFAM" id="SSF159659">
    <property type="entry name" value="Cgl1923-like"/>
    <property type="match status" value="1"/>
</dbReference>
<evidence type="ECO:0000313" key="2">
    <source>
        <dbReference type="Proteomes" id="UP000830729"/>
    </source>
</evidence>